<dbReference type="GO" id="GO:0017056">
    <property type="term" value="F:structural constituent of nuclear pore"/>
    <property type="evidence" value="ECO:0007669"/>
    <property type="project" value="InterPro"/>
</dbReference>
<reference evidence="2 3" key="1">
    <citation type="submission" date="2023-12" db="EMBL/GenBank/DDBJ databases">
        <title>A high-quality genome assembly for Dillenia turbinata (Dilleniales).</title>
        <authorList>
            <person name="Chanderbali A."/>
        </authorList>
    </citation>
    <scope>NUCLEOTIDE SEQUENCE [LARGE SCALE GENOMIC DNA]</scope>
    <source>
        <strain evidence="2">LSX21</strain>
        <tissue evidence="2">Leaf</tissue>
    </source>
</reference>
<organism evidence="2 3">
    <name type="scientific">Dillenia turbinata</name>
    <dbReference type="NCBI Taxonomy" id="194707"/>
    <lineage>
        <taxon>Eukaryota</taxon>
        <taxon>Viridiplantae</taxon>
        <taxon>Streptophyta</taxon>
        <taxon>Embryophyta</taxon>
        <taxon>Tracheophyta</taxon>
        <taxon>Spermatophyta</taxon>
        <taxon>Magnoliopsida</taxon>
        <taxon>eudicotyledons</taxon>
        <taxon>Gunneridae</taxon>
        <taxon>Pentapetalae</taxon>
        <taxon>Dilleniales</taxon>
        <taxon>Dilleniaceae</taxon>
        <taxon>Dillenia</taxon>
    </lineage>
</organism>
<sequence>MGTREISDANAKRLSISETVSEKSKPMSNNGKKTMLPSETQPHLAPSTSVRTLAQSPPFMKTNTETPSSHDKPGDKVSSSPTFSIPHSNMSSPLSLPISTTATLAPMPLGNFLSSSKAIADVNKTTTLRSPSSIYSGSLSFKAPNTVVSRSILSPTIALKPVTYDTELNLLTADIAQRQIISTTQAPPAQPGRGTSEITLKQEAVEPSSTANDSAGLSFGSQPSFNISTVASELTLRAKKEQQCDSDFLLPTPLSFTGSSLFRPASFSFQHPQPSEPSQPVNLGFFGGFTSGSTSQAQASSAFGQPAQIGQGQQALGSVLGSFGQSRQIGFGLPGAAGGFAGVASGVGGFAGAASGGFAAAGSYTFFFL</sequence>
<gene>
    <name evidence="2" type="ORF">RJ641_016533</name>
</gene>
<feature type="compositionally biased region" description="Polar residues" evidence="1">
    <location>
        <begin position="77"/>
        <end position="92"/>
    </location>
</feature>
<comment type="caution">
    <text evidence="2">The sequence shown here is derived from an EMBL/GenBank/DDBJ whole genome shotgun (WGS) entry which is preliminary data.</text>
</comment>
<dbReference type="AlphaFoldDB" id="A0AAN8UU35"/>
<accession>A0AAN8UU35</accession>
<dbReference type="EMBL" id="JBAMMX010000022">
    <property type="protein sequence ID" value="KAK6918111.1"/>
    <property type="molecule type" value="Genomic_DNA"/>
</dbReference>
<dbReference type="InterPro" id="IPR044694">
    <property type="entry name" value="NUP214"/>
</dbReference>
<evidence type="ECO:0000313" key="3">
    <source>
        <dbReference type="Proteomes" id="UP001370490"/>
    </source>
</evidence>
<dbReference type="PANTHER" id="PTHR34418:SF3">
    <property type="entry name" value="NUCLEAR PORE COMPLEX PROTEIN NUP214"/>
    <property type="match status" value="1"/>
</dbReference>
<feature type="region of interest" description="Disordered" evidence="1">
    <location>
        <begin position="1"/>
        <end position="92"/>
    </location>
</feature>
<feature type="compositionally biased region" description="Basic and acidic residues" evidence="1">
    <location>
        <begin position="1"/>
        <end position="11"/>
    </location>
</feature>
<protein>
    <submittedName>
        <fullName evidence="2">Uncharacterized protein</fullName>
    </submittedName>
</protein>
<feature type="non-terminal residue" evidence="2">
    <location>
        <position position="369"/>
    </location>
</feature>
<feature type="compositionally biased region" description="Polar residues" evidence="1">
    <location>
        <begin position="26"/>
        <end position="67"/>
    </location>
</feature>
<evidence type="ECO:0000256" key="1">
    <source>
        <dbReference type="SAM" id="MobiDB-lite"/>
    </source>
</evidence>
<name>A0AAN8UU35_9MAGN</name>
<dbReference type="Proteomes" id="UP001370490">
    <property type="component" value="Unassembled WGS sequence"/>
</dbReference>
<keyword evidence="3" id="KW-1185">Reference proteome</keyword>
<dbReference type="PANTHER" id="PTHR34418">
    <property type="entry name" value="NUCLEAR PORE COMPLEX PROTEIN NUP214 ISOFORM X1"/>
    <property type="match status" value="1"/>
</dbReference>
<proteinExistence type="predicted"/>
<dbReference type="GO" id="GO:0006405">
    <property type="term" value="P:RNA export from nucleus"/>
    <property type="evidence" value="ECO:0007669"/>
    <property type="project" value="InterPro"/>
</dbReference>
<evidence type="ECO:0000313" key="2">
    <source>
        <dbReference type="EMBL" id="KAK6918111.1"/>
    </source>
</evidence>